<sequence>MSAESSGQSGAVLHYIAHGGTWKRVLVCRMCAMHACVAITVAETKVPRAAVYVCPSQKAFACIERVVYIKPQSEINMLLRMRREARSQSRSRRVGRATTAGVILYMYPISSACARRRGERGGSGGGYEVDLITAIVHTFNAPPKLPMQSCAACEAQAASELRCAHGDVRLASREGSLE</sequence>
<protein>
    <submittedName>
        <fullName evidence="1">Uncharacterized protein</fullName>
    </submittedName>
</protein>
<name>A0A1Y2IZL5_TRAC3</name>
<dbReference type="AlphaFoldDB" id="A0A1Y2IZL5"/>
<keyword evidence="2" id="KW-1185">Reference proteome</keyword>
<evidence type="ECO:0000313" key="1">
    <source>
        <dbReference type="EMBL" id="OSD06113.1"/>
    </source>
</evidence>
<proteinExistence type="predicted"/>
<dbReference type="Proteomes" id="UP000193067">
    <property type="component" value="Unassembled WGS sequence"/>
</dbReference>
<accession>A0A1Y2IZL5</accession>
<reference evidence="1 2" key="1">
    <citation type="journal article" date="2015" name="Biotechnol. Biofuels">
        <title>Enhanced degradation of softwood versus hardwood by the white-rot fungus Pycnoporus coccineus.</title>
        <authorList>
            <person name="Couturier M."/>
            <person name="Navarro D."/>
            <person name="Chevret D."/>
            <person name="Henrissat B."/>
            <person name="Piumi F."/>
            <person name="Ruiz-Duenas F.J."/>
            <person name="Martinez A.T."/>
            <person name="Grigoriev I.V."/>
            <person name="Riley R."/>
            <person name="Lipzen A."/>
            <person name="Berrin J.G."/>
            <person name="Master E.R."/>
            <person name="Rosso M.N."/>
        </authorList>
    </citation>
    <scope>NUCLEOTIDE SEQUENCE [LARGE SCALE GENOMIC DNA]</scope>
    <source>
        <strain evidence="1 2">BRFM310</strain>
    </source>
</reference>
<dbReference type="EMBL" id="KZ084091">
    <property type="protein sequence ID" value="OSD06113.1"/>
    <property type="molecule type" value="Genomic_DNA"/>
</dbReference>
<gene>
    <name evidence="1" type="ORF">PYCCODRAFT_1078936</name>
</gene>
<evidence type="ECO:0000313" key="2">
    <source>
        <dbReference type="Proteomes" id="UP000193067"/>
    </source>
</evidence>
<organism evidence="1 2">
    <name type="scientific">Trametes coccinea (strain BRFM310)</name>
    <name type="common">Pycnoporus coccineus</name>
    <dbReference type="NCBI Taxonomy" id="1353009"/>
    <lineage>
        <taxon>Eukaryota</taxon>
        <taxon>Fungi</taxon>
        <taxon>Dikarya</taxon>
        <taxon>Basidiomycota</taxon>
        <taxon>Agaricomycotina</taxon>
        <taxon>Agaricomycetes</taxon>
        <taxon>Polyporales</taxon>
        <taxon>Polyporaceae</taxon>
        <taxon>Trametes</taxon>
    </lineage>
</organism>